<keyword evidence="1" id="KW-0812">Transmembrane</keyword>
<proteinExistence type="predicted"/>
<keyword evidence="3" id="KW-1185">Reference proteome</keyword>
<comment type="caution">
    <text evidence="2">The sequence shown here is derived from an EMBL/GenBank/DDBJ whole genome shotgun (WGS) entry which is preliminary data.</text>
</comment>
<dbReference type="PANTHER" id="PTHR35307:SF3">
    <property type="entry name" value="DUF4220 DOMAIN-CONTAINING PROTEIN"/>
    <property type="match status" value="1"/>
</dbReference>
<dbReference type="PANTHER" id="PTHR35307">
    <property type="entry name" value="PROTEIN, PUTATIVE-RELATED"/>
    <property type="match status" value="1"/>
</dbReference>
<accession>A0A7J0E5P2</accession>
<name>A0A7J0E5P2_9ERIC</name>
<evidence type="ECO:0000313" key="2">
    <source>
        <dbReference type="EMBL" id="GFY81496.1"/>
    </source>
</evidence>
<feature type="transmembrane region" description="Helical" evidence="1">
    <location>
        <begin position="26"/>
        <end position="49"/>
    </location>
</feature>
<evidence type="ECO:0000313" key="3">
    <source>
        <dbReference type="Proteomes" id="UP000585474"/>
    </source>
</evidence>
<dbReference type="AlphaFoldDB" id="A0A7J0E5P2"/>
<keyword evidence="1" id="KW-1133">Transmembrane helix</keyword>
<dbReference type="EMBL" id="BJWL01000001">
    <property type="protein sequence ID" value="GFY81496.1"/>
    <property type="molecule type" value="Genomic_DNA"/>
</dbReference>
<dbReference type="Proteomes" id="UP000585474">
    <property type="component" value="Unassembled WGS sequence"/>
</dbReference>
<organism evidence="2 3">
    <name type="scientific">Actinidia rufa</name>
    <dbReference type="NCBI Taxonomy" id="165716"/>
    <lineage>
        <taxon>Eukaryota</taxon>
        <taxon>Viridiplantae</taxon>
        <taxon>Streptophyta</taxon>
        <taxon>Embryophyta</taxon>
        <taxon>Tracheophyta</taxon>
        <taxon>Spermatophyta</taxon>
        <taxon>Magnoliopsida</taxon>
        <taxon>eudicotyledons</taxon>
        <taxon>Gunneridae</taxon>
        <taxon>Pentapetalae</taxon>
        <taxon>asterids</taxon>
        <taxon>Ericales</taxon>
        <taxon>Actinidiaceae</taxon>
        <taxon>Actinidia</taxon>
    </lineage>
</organism>
<protein>
    <submittedName>
        <fullName evidence="2">Uncharacterized protein</fullName>
    </submittedName>
</protein>
<gene>
    <name evidence="2" type="ORF">Acr_01g0013050</name>
</gene>
<reference evidence="2 3" key="1">
    <citation type="submission" date="2019-07" db="EMBL/GenBank/DDBJ databases">
        <title>De Novo Assembly of kiwifruit Actinidia rufa.</title>
        <authorList>
            <person name="Sugita-Konishi S."/>
            <person name="Sato K."/>
            <person name="Mori E."/>
            <person name="Abe Y."/>
            <person name="Kisaki G."/>
            <person name="Hamano K."/>
            <person name="Suezawa K."/>
            <person name="Otani M."/>
            <person name="Fukuda T."/>
            <person name="Manabe T."/>
            <person name="Gomi K."/>
            <person name="Tabuchi M."/>
            <person name="Akimitsu K."/>
            <person name="Kataoka I."/>
        </authorList>
    </citation>
    <scope>NUCLEOTIDE SEQUENCE [LARGE SCALE GENOMIC DNA]</scope>
    <source>
        <strain evidence="3">cv. Fuchu</strain>
    </source>
</reference>
<feature type="transmembrane region" description="Helical" evidence="1">
    <location>
        <begin position="61"/>
        <end position="79"/>
    </location>
</feature>
<dbReference type="OrthoDB" id="1915303at2759"/>
<sequence length="602" mass="67889">MDCNTSFKEELEHLFSDRLKAPIPWIGLYVAVASLVCLIAIAADVFVGFRSKRFWFPCKFFSLNAASLTLLAVAMKMLLDVSTFMLLITDELVKLSSIVLMSVIMGNFMPSLGSADDKTIFMNIAALAGIGVIGPTFRWFTASYSKCSKGRTKGFRAEHRPESYWIERLVEWKESPLVLQIRDPKCRKLVEDTKDIFVDFCIKVQIMIVVASKFTRFIFVYHIGSLQSCLHYCNKLWKKFAHKCGALNLNAESEPSSPMQQEFGRYVLLLEGEEELPEKFLKNTIDEADRLISKGQKHQPKNLMKLLDKFTGFNWVAQLHNDQVVSLNSQEPLNCWALPLVTLTSIAIAIPKTKKNIVNQLVRSVSEGLLYVDHIEKSMEDKRNTANIRKAVHKLWLRVELHHKWIDKDLHNIVPKGSSALKTLEMLANIATNTVYEYSADMSGDWPLKVVAANSMYRISKALVLDYQRNNDPACDDSGCDRATNEDNLLEKICEMIAGILGACLTNLPAFITTKCFSSSIEKRSENVQLAARILGETEEILKFLQQIEVPCLNPYQVASFDEWCAKIMKENPLTIDSSSNEGAGASCPGEFLVDIGYESEI</sequence>
<feature type="transmembrane region" description="Helical" evidence="1">
    <location>
        <begin position="91"/>
        <end position="108"/>
    </location>
</feature>
<feature type="transmembrane region" description="Helical" evidence="1">
    <location>
        <begin position="120"/>
        <end position="140"/>
    </location>
</feature>
<evidence type="ECO:0000256" key="1">
    <source>
        <dbReference type="SAM" id="Phobius"/>
    </source>
</evidence>
<keyword evidence="1" id="KW-0472">Membrane</keyword>